<accession>A0A520KFH0</accession>
<dbReference type="Proteomes" id="UP000316080">
    <property type="component" value="Unassembled WGS sequence"/>
</dbReference>
<evidence type="ECO:0000313" key="2">
    <source>
        <dbReference type="EMBL" id="TDA37771.1"/>
    </source>
</evidence>
<name>A0A520KFH0_9CREN</name>
<dbReference type="EMBL" id="RXIH01000027">
    <property type="protein sequence ID" value="RZN56226.1"/>
    <property type="molecule type" value="Genomic_DNA"/>
</dbReference>
<evidence type="ECO:0000313" key="4">
    <source>
        <dbReference type="Proteomes" id="UP000317265"/>
    </source>
</evidence>
<gene>
    <name evidence="2" type="ORF">DSO09_06210</name>
    <name evidence="1" type="ORF">EF809_03340</name>
</gene>
<evidence type="ECO:0000313" key="1">
    <source>
        <dbReference type="EMBL" id="RZN56226.1"/>
    </source>
</evidence>
<evidence type="ECO:0000313" key="3">
    <source>
        <dbReference type="Proteomes" id="UP000316080"/>
    </source>
</evidence>
<reference evidence="2 4" key="1">
    <citation type="journal article" date="2019" name="Nat. Microbiol.">
        <title>Expanding anaerobic alkane metabolism in the domain of Archaea.</title>
        <authorList>
            <person name="Wang Y."/>
            <person name="Wegener G."/>
            <person name="Hou J."/>
            <person name="Wang F."/>
            <person name="Xiao X."/>
        </authorList>
    </citation>
    <scope>NUCLEOTIDE SEQUENCE [LARGE SCALE GENOMIC DNA]</scope>
    <source>
        <strain evidence="2">WYZ-LMO11</strain>
    </source>
</reference>
<protein>
    <submittedName>
        <fullName evidence="1">Uncharacterized protein</fullName>
    </submittedName>
</protein>
<dbReference type="EMBL" id="QNVI01000064">
    <property type="protein sequence ID" value="TDA37771.1"/>
    <property type="molecule type" value="Genomic_DNA"/>
</dbReference>
<proteinExistence type="predicted"/>
<comment type="caution">
    <text evidence="1">The sequence shown here is derived from an EMBL/GenBank/DDBJ whole genome shotgun (WGS) entry which is preliminary data.</text>
</comment>
<dbReference type="AlphaFoldDB" id="A0A520KFH0"/>
<reference evidence="1 3" key="2">
    <citation type="journal article" date="2019" name="Nat. Microbiol.">
        <title>Wide diversity of methane and short-chain alkane metabolisms in uncultured archaea.</title>
        <authorList>
            <person name="Borrel G."/>
            <person name="Adam P.S."/>
            <person name="McKay L.J."/>
            <person name="Chen L.X."/>
            <person name="Sierra-Garcia I.N."/>
            <person name="Sieber C.M."/>
            <person name="Letourneur Q."/>
            <person name="Ghozlane A."/>
            <person name="Andersen G.L."/>
            <person name="Li W.J."/>
            <person name="Hallam S.J."/>
            <person name="Muyzer G."/>
            <person name="de Oliveira V.M."/>
            <person name="Inskeep W.P."/>
            <person name="Banfield J.F."/>
            <person name="Gribaldo S."/>
        </authorList>
    </citation>
    <scope>NUCLEOTIDE SEQUENCE [LARGE SCALE GENOMIC DNA]</scope>
    <source>
        <strain evidence="1">Verst-YHS</strain>
    </source>
</reference>
<dbReference type="Proteomes" id="UP000317265">
    <property type="component" value="Unassembled WGS sequence"/>
</dbReference>
<sequence>MSIEEIENAILSFVKERGKVNYEEIEEWAEKNNIGSYTLRIILNDLIERKFLDAPDGFYEEESHIEPPKPKSITLYHSSDYEKLKEYLKEYRSIGILRFFEDLTKIGVKNVNELLRRAIKEGYAELTSSGVVNATEKLFKS</sequence>
<organism evidence="1 3">
    <name type="scientific">Thermoproteota archaeon</name>
    <dbReference type="NCBI Taxonomy" id="2056631"/>
    <lineage>
        <taxon>Archaea</taxon>
        <taxon>Thermoproteota</taxon>
    </lineage>
</organism>